<gene>
    <name evidence="11" type="ORF">AKJ31_19810</name>
</gene>
<evidence type="ECO:0000256" key="10">
    <source>
        <dbReference type="SAM" id="SignalP"/>
    </source>
</evidence>
<evidence type="ECO:0000256" key="5">
    <source>
        <dbReference type="ARBA" id="ARBA00022833"/>
    </source>
</evidence>
<keyword evidence="2" id="KW-0597">Phosphoprotein</keyword>
<comment type="cofactor">
    <cofactor evidence="8">
        <name>Mg(2+)</name>
        <dbReference type="ChEBI" id="CHEBI:18420"/>
    </cofactor>
    <text evidence="8">Binds 1 Mg(2+) ion.</text>
</comment>
<dbReference type="EMBL" id="LHPI01000025">
    <property type="protein sequence ID" value="KOO05860.1"/>
    <property type="molecule type" value="Genomic_DNA"/>
</dbReference>
<evidence type="ECO:0000313" key="11">
    <source>
        <dbReference type="EMBL" id="KOO05860.1"/>
    </source>
</evidence>
<feature type="binding site" evidence="8">
    <location>
        <position position="141"/>
    </location>
    <ligand>
        <name>Mg(2+)</name>
        <dbReference type="ChEBI" id="CHEBI:18420"/>
    </ligand>
</feature>
<evidence type="ECO:0000256" key="1">
    <source>
        <dbReference type="ARBA" id="ARBA00005984"/>
    </source>
</evidence>
<dbReference type="InterPro" id="IPR001952">
    <property type="entry name" value="Alkaline_phosphatase"/>
</dbReference>
<dbReference type="STRING" id="171383.AKJ31_19810"/>
<feature type="binding site" evidence="8">
    <location>
        <position position="488"/>
    </location>
    <ligand>
        <name>Zn(2+)</name>
        <dbReference type="ChEBI" id="CHEBI:29105"/>
        <label>2</label>
    </ligand>
</feature>
<dbReference type="InterPro" id="IPR042085">
    <property type="entry name" value="Ap_crown"/>
</dbReference>
<evidence type="ECO:0000256" key="2">
    <source>
        <dbReference type="ARBA" id="ARBA00022553"/>
    </source>
</evidence>
<keyword evidence="4" id="KW-0378">Hydrolase</keyword>
<keyword evidence="3 8" id="KW-0479">Metal-binding</keyword>
<evidence type="ECO:0000313" key="12">
    <source>
        <dbReference type="Proteomes" id="UP000037530"/>
    </source>
</evidence>
<feature type="chain" id="PRO_5005600297" evidence="10">
    <location>
        <begin position="24"/>
        <end position="525"/>
    </location>
</feature>
<comment type="caution">
    <text evidence="11">The sequence shown here is derived from an EMBL/GenBank/DDBJ whole genome shotgun (WGS) entry which is preliminary data.</text>
</comment>
<evidence type="ECO:0000256" key="4">
    <source>
        <dbReference type="ARBA" id="ARBA00022801"/>
    </source>
</evidence>
<feature type="binding site" evidence="8">
    <location>
        <position position="296"/>
    </location>
    <ligand>
        <name>Zn(2+)</name>
        <dbReference type="ChEBI" id="CHEBI:29105"/>
        <label>2</label>
    </ligand>
</feature>
<dbReference type="AlphaFoldDB" id="A0A0M0HUW5"/>
<comment type="similarity">
    <text evidence="1 9">Belongs to the alkaline phosphatase family.</text>
</comment>
<dbReference type="GO" id="GO:0046872">
    <property type="term" value="F:metal ion binding"/>
    <property type="evidence" value="ECO:0007669"/>
    <property type="project" value="UniProtKB-KW"/>
</dbReference>
<dbReference type="PANTHER" id="PTHR11596">
    <property type="entry name" value="ALKALINE PHOSPHATASE"/>
    <property type="match status" value="1"/>
</dbReference>
<dbReference type="CDD" id="cd16012">
    <property type="entry name" value="ALP"/>
    <property type="match status" value="1"/>
</dbReference>
<feature type="binding site" evidence="8">
    <location>
        <position position="291"/>
    </location>
    <ligand>
        <name>Mg(2+)</name>
        <dbReference type="ChEBI" id="CHEBI:18420"/>
    </ligand>
</feature>
<feature type="binding site" evidence="8">
    <location>
        <position position="35"/>
    </location>
    <ligand>
        <name>Mg(2+)</name>
        <dbReference type="ChEBI" id="CHEBI:18420"/>
    </ligand>
</feature>
<feature type="binding site" evidence="8">
    <location>
        <position position="300"/>
    </location>
    <ligand>
        <name>Zn(2+)</name>
        <dbReference type="ChEBI" id="CHEBI:29105"/>
        <label>2</label>
    </ligand>
</feature>
<dbReference type="SMART" id="SM00098">
    <property type="entry name" value="alkPPc"/>
    <property type="match status" value="1"/>
</dbReference>
<feature type="binding site" evidence="8">
    <location>
        <position position="139"/>
    </location>
    <ligand>
        <name>Mg(2+)</name>
        <dbReference type="ChEBI" id="CHEBI:18420"/>
    </ligand>
</feature>
<sequence length="525" mass="57740">MKHLSKTAMAVLATSTLSFNVVAAEIKNVILMIGDGMGPQQVGLLETYANQAPDSIYKGKHTALYTLAKEGVLGSSLTHPEEAIVVDSACSATMLATGIYTASEVIGIDSQGNHVETVLEQAKRLGKATGLVSDTRLTHATPAAFAAHQPHRSLENDIASDMLQTGVDVMLSGGLRHWIPKSTNDKGDTYAQLEKLTQGDVYLKSKRKDDRNLLTEAQEDGYQLAFNRSMLDKANGDKILGLFSYSGMDDGIAYTNSKQDPKRSQPSLKEMTEKAINTLAKDKDGFFLMVEGGQIDWAGHSNDAGTMLHEMIKFDEAVNSVYEWAKDRDDTLIIVTADHETGSFGFSYSSSNLPKAEKRSGEAFKDRDYAPNFNFGSFDILSGLYNQKVSYYGMLKQFDELEESNKTPEKLAEIINKNSEFPITSAQAANILKNKPNPYRLAGHSYLAEENIPAINDFDAFYPYNDRTNLIAREQATGQNIVWGTGTHTHTPVNVFAWGPAEKILPVSKIMHHSELGEFIKAQVK</sequence>
<dbReference type="Gene3D" id="1.10.1200.140">
    <property type="entry name" value="Alkaline phosphatase, crown domain"/>
    <property type="match status" value="1"/>
</dbReference>
<organism evidence="11 12">
    <name type="scientific">Vibrio hepatarius</name>
    <dbReference type="NCBI Taxonomy" id="171383"/>
    <lineage>
        <taxon>Bacteria</taxon>
        <taxon>Pseudomonadati</taxon>
        <taxon>Pseudomonadota</taxon>
        <taxon>Gammaproteobacteria</taxon>
        <taxon>Vibrionales</taxon>
        <taxon>Vibrionaceae</taxon>
        <taxon>Vibrio</taxon>
        <taxon>Vibrio oreintalis group</taxon>
    </lineage>
</organism>
<keyword evidence="12" id="KW-1185">Reference proteome</keyword>
<dbReference type="RefSeq" id="WP_053410764.1">
    <property type="nucleotide sequence ID" value="NZ_DAIPHI010000002.1"/>
</dbReference>
<dbReference type="InterPro" id="IPR018299">
    <property type="entry name" value="Alkaline_phosphatase_AS"/>
</dbReference>
<keyword evidence="6 8" id="KW-0460">Magnesium</keyword>
<feature type="binding site" evidence="8">
    <location>
        <position position="35"/>
    </location>
    <ligand>
        <name>Zn(2+)</name>
        <dbReference type="ChEBI" id="CHEBI:29105"/>
        <label>2</label>
    </ligand>
</feature>
<comment type="cofactor">
    <cofactor evidence="8">
        <name>Zn(2+)</name>
        <dbReference type="ChEBI" id="CHEBI:29105"/>
    </cofactor>
    <text evidence="8">Binds 2 Zn(2+) ions.</text>
</comment>
<reference evidence="12" key="1">
    <citation type="submission" date="2015-08" db="EMBL/GenBank/DDBJ databases">
        <title>Vibrio galatheae sp. nov., a novel member of the Vibrionaceae family isolated from the Solomon Islands.</title>
        <authorList>
            <person name="Giubergia S."/>
            <person name="Machado H."/>
            <person name="Mateiu R.V."/>
            <person name="Gram L."/>
        </authorList>
    </citation>
    <scope>NUCLEOTIDE SEQUENCE [LARGE SCALE GENOMIC DNA]</scope>
    <source>
        <strain evidence="12">DSM 19134</strain>
    </source>
</reference>
<dbReference type="GO" id="GO:0004035">
    <property type="term" value="F:alkaline phosphatase activity"/>
    <property type="evidence" value="ECO:0007669"/>
    <property type="project" value="TreeGrafter"/>
</dbReference>
<dbReference type="InterPro" id="IPR017850">
    <property type="entry name" value="Alkaline_phosphatase_core_sf"/>
</dbReference>
<dbReference type="PRINTS" id="PR00113">
    <property type="entry name" value="ALKPHPHTASE"/>
</dbReference>
<keyword evidence="5 8" id="KW-0862">Zinc</keyword>
<name>A0A0M0HUW5_9VIBR</name>
<proteinExistence type="inferred from homology"/>
<dbReference type="Gene3D" id="3.40.720.10">
    <property type="entry name" value="Alkaline Phosphatase, subunit A"/>
    <property type="match status" value="2"/>
</dbReference>
<dbReference type="Pfam" id="PF00245">
    <property type="entry name" value="Alk_phosphatase"/>
    <property type="match status" value="1"/>
</dbReference>
<evidence type="ECO:0000256" key="9">
    <source>
        <dbReference type="RuleBase" id="RU003946"/>
    </source>
</evidence>
<feature type="active site" description="Phosphoserine intermediate" evidence="7">
    <location>
        <position position="88"/>
    </location>
</feature>
<accession>A0A0M0HUW5</accession>
<keyword evidence="10" id="KW-0732">Signal</keyword>
<feature type="signal peptide" evidence="10">
    <location>
        <begin position="1"/>
        <end position="23"/>
    </location>
</feature>
<dbReference type="PROSITE" id="PS00123">
    <property type="entry name" value="ALKALINE_PHOSPHATASE"/>
    <property type="match status" value="1"/>
</dbReference>
<evidence type="ECO:0000256" key="3">
    <source>
        <dbReference type="ARBA" id="ARBA00022723"/>
    </source>
</evidence>
<feature type="binding site" evidence="8">
    <location>
        <position position="338"/>
    </location>
    <ligand>
        <name>Zn(2+)</name>
        <dbReference type="ChEBI" id="CHEBI:29105"/>
        <label>2</label>
    </ligand>
</feature>
<feature type="binding site" evidence="8">
    <location>
        <position position="339"/>
    </location>
    <ligand>
        <name>Zn(2+)</name>
        <dbReference type="ChEBI" id="CHEBI:29105"/>
        <label>2</label>
    </ligand>
</feature>
<protein>
    <submittedName>
        <fullName evidence="11">Alkaline phosphatase</fullName>
    </submittedName>
</protein>
<evidence type="ECO:0000256" key="6">
    <source>
        <dbReference type="ARBA" id="ARBA00022842"/>
    </source>
</evidence>
<dbReference type="PANTHER" id="PTHR11596:SF5">
    <property type="entry name" value="ALKALINE PHOSPHATASE"/>
    <property type="match status" value="1"/>
</dbReference>
<evidence type="ECO:0000256" key="7">
    <source>
        <dbReference type="PIRSR" id="PIRSR601952-1"/>
    </source>
</evidence>
<dbReference type="OrthoDB" id="9794455at2"/>
<dbReference type="Proteomes" id="UP000037530">
    <property type="component" value="Unassembled WGS sequence"/>
</dbReference>
<dbReference type="SUPFAM" id="SSF53649">
    <property type="entry name" value="Alkaline phosphatase-like"/>
    <property type="match status" value="1"/>
</dbReference>
<dbReference type="PATRIC" id="fig|171383.3.peg.4041"/>
<evidence type="ECO:0000256" key="8">
    <source>
        <dbReference type="PIRSR" id="PIRSR601952-2"/>
    </source>
</evidence>